<keyword evidence="2" id="KW-1185">Reference proteome</keyword>
<dbReference type="Proteomes" id="UP001159405">
    <property type="component" value="Unassembled WGS sequence"/>
</dbReference>
<sequence>MANRFFAFAVAHTDREQHIKDWQNVCIMASENALSADFTTDDDVEWPLQEGNAESSLQIVMIRGIKERVRNSFVIKHSYAYQLRNIETEETMAYFQNKRRPWFERMSEARLLLEEQEENSLQSENI</sequence>
<proteinExistence type="predicted"/>
<reference evidence="1 2" key="1">
    <citation type="submission" date="2022-05" db="EMBL/GenBank/DDBJ databases">
        <authorList>
            <consortium name="Genoscope - CEA"/>
            <person name="William W."/>
        </authorList>
    </citation>
    <scope>NUCLEOTIDE SEQUENCE [LARGE SCALE GENOMIC DNA]</scope>
</reference>
<dbReference type="EMBL" id="CALNXK010000011">
    <property type="protein sequence ID" value="CAH3043747.1"/>
    <property type="molecule type" value="Genomic_DNA"/>
</dbReference>
<evidence type="ECO:0000313" key="2">
    <source>
        <dbReference type="Proteomes" id="UP001159405"/>
    </source>
</evidence>
<comment type="caution">
    <text evidence="1">The sequence shown here is derived from an EMBL/GenBank/DDBJ whole genome shotgun (WGS) entry which is preliminary data.</text>
</comment>
<accession>A0ABN8NA91</accession>
<organism evidence="1 2">
    <name type="scientific">Porites lobata</name>
    <dbReference type="NCBI Taxonomy" id="104759"/>
    <lineage>
        <taxon>Eukaryota</taxon>
        <taxon>Metazoa</taxon>
        <taxon>Cnidaria</taxon>
        <taxon>Anthozoa</taxon>
        <taxon>Hexacorallia</taxon>
        <taxon>Scleractinia</taxon>
        <taxon>Fungiina</taxon>
        <taxon>Poritidae</taxon>
        <taxon>Porites</taxon>
    </lineage>
</organism>
<name>A0ABN8NA91_9CNID</name>
<evidence type="ECO:0000313" key="1">
    <source>
        <dbReference type="EMBL" id="CAH3043747.1"/>
    </source>
</evidence>
<gene>
    <name evidence="1" type="ORF">PLOB_00002625</name>
</gene>
<protein>
    <submittedName>
        <fullName evidence="1">Uncharacterized protein</fullName>
    </submittedName>
</protein>